<reference evidence="2" key="1">
    <citation type="submission" date="2019-04" db="EMBL/GenBank/DDBJ databases">
        <title>Sequencing of skin fungus with MAO and IRED activity.</title>
        <authorList>
            <person name="Marsaioli A.J."/>
            <person name="Bonatto J.M.C."/>
            <person name="Reis Junior O."/>
        </authorList>
    </citation>
    <scope>NUCLEOTIDE SEQUENCE</scope>
    <source>
        <strain evidence="2">28M1</strain>
    </source>
</reference>
<comment type="caution">
    <text evidence="2">The sequence shown here is derived from an EMBL/GenBank/DDBJ whole genome shotgun (WGS) entry which is preliminary data.</text>
</comment>
<dbReference type="AlphaFoldDB" id="A0A9P5BWN9"/>
<evidence type="ECO:0000313" key="2">
    <source>
        <dbReference type="EMBL" id="KAF3032798.1"/>
    </source>
</evidence>
<proteinExistence type="predicted"/>
<feature type="signal peptide" evidence="1">
    <location>
        <begin position="1"/>
        <end position="16"/>
    </location>
</feature>
<evidence type="ECO:0000256" key="1">
    <source>
        <dbReference type="SAM" id="SignalP"/>
    </source>
</evidence>
<sequence length="324" mass="35572">MHVFLVCLLAQATTSASPTGGYQASSQELNIAPANVSNPSFFERAVRGDLARRWDGSPAMGDEFQKAKNKGCTLWAQMHADDANAGKLFSPKRDAAHSDYLELSDLTDWGYFTKKTAINQPKCDMNNIKNGFGLQAVLQAKGFSADKKDWKCVKITHGEPEGNTMPLDLQSYNAPGGKTLRSTGALYQFAFNEKDGTWKPLHDKDIKLNHIVTWSVTNGGSARLIAAALDALAAETQTPLDTDLKPYPWKEFDPEKLSGSIVLGSPNGLGIGYMLVQHKPEIGNRRTKKIEVFLADTNVSGLKEPSLWWELEDSPTKENIPMKG</sequence>
<protein>
    <submittedName>
        <fullName evidence="2">Uncharacterized protein</fullName>
    </submittedName>
</protein>
<dbReference type="OrthoDB" id="5337308at2759"/>
<keyword evidence="1" id="KW-0732">Signal</keyword>
<name>A0A9P5BWN9_9PLEO</name>
<dbReference type="EMBL" id="SWKV01000092">
    <property type="protein sequence ID" value="KAF3032798.1"/>
    <property type="molecule type" value="Genomic_DNA"/>
</dbReference>
<feature type="chain" id="PRO_5040425384" evidence="1">
    <location>
        <begin position="17"/>
        <end position="324"/>
    </location>
</feature>
<gene>
    <name evidence="2" type="ORF">E8E12_001453</name>
</gene>
<accession>A0A9P5BWN9</accession>
<keyword evidence="3" id="KW-1185">Reference proteome</keyword>
<dbReference type="Proteomes" id="UP000758155">
    <property type="component" value="Unassembled WGS sequence"/>
</dbReference>
<evidence type="ECO:0000313" key="3">
    <source>
        <dbReference type="Proteomes" id="UP000758155"/>
    </source>
</evidence>
<organism evidence="2 3">
    <name type="scientific">Didymella heteroderae</name>
    <dbReference type="NCBI Taxonomy" id="1769908"/>
    <lineage>
        <taxon>Eukaryota</taxon>
        <taxon>Fungi</taxon>
        <taxon>Dikarya</taxon>
        <taxon>Ascomycota</taxon>
        <taxon>Pezizomycotina</taxon>
        <taxon>Dothideomycetes</taxon>
        <taxon>Pleosporomycetidae</taxon>
        <taxon>Pleosporales</taxon>
        <taxon>Pleosporineae</taxon>
        <taxon>Didymellaceae</taxon>
        <taxon>Didymella</taxon>
    </lineage>
</organism>